<reference evidence="1 2" key="1">
    <citation type="submission" date="2018-06" db="EMBL/GenBank/DDBJ databases">
        <title>Genomic insight into two independent archaeal endosymbiosis events.</title>
        <authorList>
            <person name="Lind A.E."/>
            <person name="Lewis W.H."/>
            <person name="Spang A."/>
            <person name="Guy L."/>
            <person name="Embley M.T."/>
            <person name="Ettema T.J.G."/>
        </authorList>
    </citation>
    <scope>NUCLEOTIDE SEQUENCE [LARGE SCALE GENOMIC DNA]</scope>
    <source>
        <strain evidence="1">NOE</strain>
    </source>
</reference>
<accession>A0A366MD02</accession>
<name>A0A366MD02_9EURY</name>
<dbReference type="Gene3D" id="3.30.429.10">
    <property type="entry name" value="Macrophage Migration Inhibitory Factor"/>
    <property type="match status" value="1"/>
</dbReference>
<evidence type="ECO:0000313" key="2">
    <source>
        <dbReference type="Proteomes" id="UP000253099"/>
    </source>
</evidence>
<comment type="caution">
    <text evidence="1">The sequence shown here is derived from an EMBL/GenBank/DDBJ whole genome shotgun (WGS) entry which is preliminary data.</text>
</comment>
<dbReference type="InterPro" id="IPR014347">
    <property type="entry name" value="Tautomerase/MIF_sf"/>
</dbReference>
<sequence>MEVLNLPCDGRNILMMDYEKDLFEMKYPNEYLIEISMFSGKTNKTKKLLYSKIIERLSSSLGIKK</sequence>
<dbReference type="EMBL" id="NIZT01000010">
    <property type="protein sequence ID" value="RBQ24111.1"/>
    <property type="molecule type" value="Genomic_DNA"/>
</dbReference>
<proteinExistence type="predicted"/>
<dbReference type="AlphaFoldDB" id="A0A366MD02"/>
<dbReference type="SUPFAM" id="SSF55331">
    <property type="entry name" value="Tautomerase/MIF"/>
    <property type="match status" value="1"/>
</dbReference>
<organism evidence="1 2">
    <name type="scientific">Candidatus Methanobinarius endosymbioticus</name>
    <dbReference type="NCBI Taxonomy" id="2006182"/>
    <lineage>
        <taxon>Archaea</taxon>
        <taxon>Methanobacteriati</taxon>
        <taxon>Methanobacteriota</taxon>
        <taxon>Methanomada group</taxon>
        <taxon>Methanobacteria</taxon>
        <taxon>Methanobacteriales</taxon>
        <taxon>Methanobacteriaceae</taxon>
        <taxon>Candidatus Methanobinarius</taxon>
    </lineage>
</organism>
<gene>
    <name evidence="1" type="ORF">ALNOE001_04930</name>
</gene>
<evidence type="ECO:0000313" key="1">
    <source>
        <dbReference type="EMBL" id="RBQ24111.1"/>
    </source>
</evidence>
<dbReference type="Proteomes" id="UP000253099">
    <property type="component" value="Unassembled WGS sequence"/>
</dbReference>
<protein>
    <submittedName>
        <fullName evidence="1">Uncharacterized protein</fullName>
    </submittedName>
</protein>
<keyword evidence="2" id="KW-1185">Reference proteome</keyword>